<keyword evidence="3" id="KW-1185">Reference proteome</keyword>
<name>A0ABW5PJ07_9BACL</name>
<sequence>MKAKKIFFITALLTVLMIVVLWSSGLFGLWSNGIAFLANNTKEYTNESGHLVEGKYSLRVDLSCFDSNNGKEIYNDGEHKIFVASLQRTHNGGYEIGFRSGGRYFLSGASLISGVHHETINDHSFITSTTAKMTAQYDGKTYNTSATGQCGLNYKDGDCFSFSF</sequence>
<evidence type="ECO:0000313" key="3">
    <source>
        <dbReference type="Proteomes" id="UP001597541"/>
    </source>
</evidence>
<keyword evidence="1" id="KW-1133">Transmembrane helix</keyword>
<keyword evidence="1" id="KW-0812">Transmembrane</keyword>
<evidence type="ECO:0000256" key="1">
    <source>
        <dbReference type="SAM" id="Phobius"/>
    </source>
</evidence>
<proteinExistence type="predicted"/>
<reference evidence="3" key="1">
    <citation type="journal article" date="2019" name="Int. J. Syst. Evol. Microbiol.">
        <title>The Global Catalogue of Microorganisms (GCM) 10K type strain sequencing project: providing services to taxonomists for standard genome sequencing and annotation.</title>
        <authorList>
            <consortium name="The Broad Institute Genomics Platform"/>
            <consortium name="The Broad Institute Genome Sequencing Center for Infectious Disease"/>
            <person name="Wu L."/>
            <person name="Ma J."/>
        </authorList>
    </citation>
    <scope>NUCLEOTIDE SEQUENCE [LARGE SCALE GENOMIC DNA]</scope>
    <source>
        <strain evidence="3">KCTC 3950</strain>
    </source>
</reference>
<keyword evidence="1" id="KW-0472">Membrane</keyword>
<protein>
    <submittedName>
        <fullName evidence="2">Uncharacterized protein</fullName>
    </submittedName>
</protein>
<dbReference type="EMBL" id="JBHUME010000014">
    <property type="protein sequence ID" value="MFD2614866.1"/>
    <property type="molecule type" value="Genomic_DNA"/>
</dbReference>
<dbReference type="RefSeq" id="WP_377606187.1">
    <property type="nucleotide sequence ID" value="NZ_JBHUME010000014.1"/>
</dbReference>
<accession>A0ABW5PJ07</accession>
<organism evidence="2 3">
    <name type="scientific">Paenibacillus gansuensis</name>
    <dbReference type="NCBI Taxonomy" id="306542"/>
    <lineage>
        <taxon>Bacteria</taxon>
        <taxon>Bacillati</taxon>
        <taxon>Bacillota</taxon>
        <taxon>Bacilli</taxon>
        <taxon>Bacillales</taxon>
        <taxon>Paenibacillaceae</taxon>
        <taxon>Paenibacillus</taxon>
    </lineage>
</organism>
<evidence type="ECO:0000313" key="2">
    <source>
        <dbReference type="EMBL" id="MFD2614866.1"/>
    </source>
</evidence>
<feature type="transmembrane region" description="Helical" evidence="1">
    <location>
        <begin position="7"/>
        <end position="30"/>
    </location>
</feature>
<gene>
    <name evidence="2" type="ORF">ACFSUF_20840</name>
</gene>
<dbReference type="Proteomes" id="UP001597541">
    <property type="component" value="Unassembled WGS sequence"/>
</dbReference>
<comment type="caution">
    <text evidence="2">The sequence shown here is derived from an EMBL/GenBank/DDBJ whole genome shotgun (WGS) entry which is preliminary data.</text>
</comment>